<evidence type="ECO:0000313" key="7">
    <source>
        <dbReference type="Proteomes" id="UP000320386"/>
    </source>
</evidence>
<evidence type="ECO:0000256" key="3">
    <source>
        <dbReference type="ARBA" id="ARBA00022112"/>
    </source>
</evidence>
<organism evidence="6 7">
    <name type="scientific">Mucisphaera calidilacus</name>
    <dbReference type="NCBI Taxonomy" id="2527982"/>
    <lineage>
        <taxon>Bacteria</taxon>
        <taxon>Pseudomonadati</taxon>
        <taxon>Planctomycetota</taxon>
        <taxon>Phycisphaerae</taxon>
        <taxon>Phycisphaerales</taxon>
        <taxon>Phycisphaeraceae</taxon>
        <taxon>Mucisphaera</taxon>
    </lineage>
</organism>
<dbReference type="InterPro" id="IPR002678">
    <property type="entry name" value="DUF34/NIF3"/>
</dbReference>
<dbReference type="Proteomes" id="UP000320386">
    <property type="component" value="Chromosome"/>
</dbReference>
<dbReference type="GO" id="GO:0005737">
    <property type="term" value="C:cytoplasm"/>
    <property type="evidence" value="ECO:0007669"/>
    <property type="project" value="TreeGrafter"/>
</dbReference>
<dbReference type="Pfam" id="PF01784">
    <property type="entry name" value="DUF34_NIF3"/>
    <property type="match status" value="1"/>
</dbReference>
<keyword evidence="6" id="KW-0378">Hydrolase</keyword>
<dbReference type="Gene3D" id="3.30.70.120">
    <property type="match status" value="1"/>
</dbReference>
<dbReference type="AlphaFoldDB" id="A0A518BXH9"/>
<keyword evidence="7" id="KW-1185">Reference proteome</keyword>
<reference evidence="6 7" key="1">
    <citation type="submission" date="2019-02" db="EMBL/GenBank/DDBJ databases">
        <title>Deep-cultivation of Planctomycetes and their phenomic and genomic characterization uncovers novel biology.</title>
        <authorList>
            <person name="Wiegand S."/>
            <person name="Jogler M."/>
            <person name="Boedeker C."/>
            <person name="Pinto D."/>
            <person name="Vollmers J."/>
            <person name="Rivas-Marin E."/>
            <person name="Kohn T."/>
            <person name="Peeters S.H."/>
            <person name="Heuer A."/>
            <person name="Rast P."/>
            <person name="Oberbeckmann S."/>
            <person name="Bunk B."/>
            <person name="Jeske O."/>
            <person name="Meyerdierks A."/>
            <person name="Storesund J.E."/>
            <person name="Kallscheuer N."/>
            <person name="Luecker S."/>
            <person name="Lage O.M."/>
            <person name="Pohl T."/>
            <person name="Merkel B.J."/>
            <person name="Hornburger P."/>
            <person name="Mueller R.-W."/>
            <person name="Bruemmer F."/>
            <person name="Labrenz M."/>
            <person name="Spormann A.M."/>
            <person name="Op den Camp H."/>
            <person name="Overmann J."/>
            <person name="Amann R."/>
            <person name="Jetten M.S.M."/>
            <person name="Mascher T."/>
            <person name="Medema M.H."/>
            <person name="Devos D.P."/>
            <person name="Kaster A.-K."/>
            <person name="Ovreas L."/>
            <person name="Rohde M."/>
            <person name="Galperin M.Y."/>
            <person name="Jogler C."/>
        </authorList>
    </citation>
    <scope>NUCLEOTIDE SEQUENCE [LARGE SCALE GENOMIC DNA]</scope>
    <source>
        <strain evidence="6 7">Pan265</strain>
    </source>
</reference>
<dbReference type="InterPro" id="IPR017221">
    <property type="entry name" value="DUF34/NIF3_bac"/>
</dbReference>
<evidence type="ECO:0000313" key="6">
    <source>
        <dbReference type="EMBL" id="QDU71680.1"/>
    </source>
</evidence>
<comment type="similarity">
    <text evidence="1 4">Belongs to the GTP cyclohydrolase I type 2/NIF3 family.</text>
</comment>
<dbReference type="PANTHER" id="PTHR13799">
    <property type="entry name" value="NGG1 INTERACTING FACTOR 3"/>
    <property type="match status" value="1"/>
</dbReference>
<dbReference type="SUPFAM" id="SSF102705">
    <property type="entry name" value="NIF3 (NGG1p interacting factor 3)-like"/>
    <property type="match status" value="1"/>
</dbReference>
<dbReference type="GO" id="GO:0016787">
    <property type="term" value="F:hydrolase activity"/>
    <property type="evidence" value="ECO:0007669"/>
    <property type="project" value="UniProtKB-KW"/>
</dbReference>
<accession>A0A518BXH9</accession>
<name>A0A518BXH9_9BACT</name>
<comment type="subunit">
    <text evidence="2">Homohexamer.</text>
</comment>
<dbReference type="Gene3D" id="3.40.1390.30">
    <property type="entry name" value="NIF3 (NGG1p interacting factor 3)-like"/>
    <property type="match status" value="1"/>
</dbReference>
<dbReference type="EMBL" id="CP036280">
    <property type="protein sequence ID" value="QDU71680.1"/>
    <property type="molecule type" value="Genomic_DNA"/>
</dbReference>
<feature type="binding site" evidence="5">
    <location>
        <position position="60"/>
    </location>
    <ligand>
        <name>a divalent metal cation</name>
        <dbReference type="ChEBI" id="CHEBI:60240"/>
        <label>1</label>
    </ligand>
</feature>
<feature type="binding site" evidence="5">
    <location>
        <position position="332"/>
    </location>
    <ligand>
        <name>a divalent metal cation</name>
        <dbReference type="ChEBI" id="CHEBI:60240"/>
        <label>1</label>
    </ligand>
</feature>
<dbReference type="InterPro" id="IPR015867">
    <property type="entry name" value="N-reg_PII/ATP_PRibTrfase_C"/>
</dbReference>
<feature type="binding site" evidence="5">
    <location>
        <position position="328"/>
    </location>
    <ligand>
        <name>a divalent metal cation</name>
        <dbReference type="ChEBI" id="CHEBI:60240"/>
        <label>1</label>
    </ligand>
</feature>
<dbReference type="KEGG" id="mcad:Pan265_15320"/>
<gene>
    <name evidence="6" type="ORF">Pan265_15320</name>
</gene>
<evidence type="ECO:0000256" key="5">
    <source>
        <dbReference type="PIRSR" id="PIRSR602678-1"/>
    </source>
</evidence>
<proteinExistence type="inferred from homology"/>
<evidence type="ECO:0000256" key="1">
    <source>
        <dbReference type="ARBA" id="ARBA00006964"/>
    </source>
</evidence>
<dbReference type="InterPro" id="IPR036069">
    <property type="entry name" value="DUF34/NIF3_sf"/>
</dbReference>
<dbReference type="PIRSF" id="PIRSF037489">
    <property type="entry name" value="UCP037489_NIF3_YqfO"/>
    <property type="match status" value="1"/>
</dbReference>
<dbReference type="NCBIfam" id="TIGR00486">
    <property type="entry name" value="YbgI_SA1388"/>
    <property type="match status" value="1"/>
</dbReference>
<dbReference type="FunFam" id="3.40.1390.30:FF:000001">
    <property type="entry name" value="GTP cyclohydrolase 1 type 2"/>
    <property type="match status" value="1"/>
</dbReference>
<protein>
    <recommendedName>
        <fullName evidence="3 4">GTP cyclohydrolase 1 type 2 homolog</fullName>
    </recommendedName>
</protein>
<keyword evidence="4 5" id="KW-0479">Metal-binding</keyword>
<evidence type="ECO:0000256" key="2">
    <source>
        <dbReference type="ARBA" id="ARBA00011643"/>
    </source>
</evidence>
<dbReference type="GO" id="GO:0046872">
    <property type="term" value="F:metal ion binding"/>
    <property type="evidence" value="ECO:0007669"/>
    <property type="project" value="UniProtKB-UniRule"/>
</dbReference>
<sequence length="367" mass="40212">MIAALEKIAPTRYAESWDQPGLHIGSRNARVRRAMLCIDLTLPVVNEAIEHHADFIIAYHPPIFKPLPRLTDDHHKAEVALLAARHNISVYAPHTALDATPNGLNDFLADLIGPGRVRPIIPAPRNGTRNVKLVTFVPEKSEDRVRNALTSIGAGLIGDYEACSFVHAGHGTFRGLPSANPTVGRAGQLERVPEIRLEMILPHNLVADAARLLRSVHPYEEPAFDIIPLEQPPDTPSIAGQGRILELKRVTTFARLIERLKKGLNIPFLKAHRPARKGSIRTIGLCAGAGGSLIEHAGPIDVFFTGEMRHHDALDAVEQGIGLILAGHTNTERVYLPAYRERILAEFTQAPPDILIARTDKPPVETV</sequence>
<feature type="binding site" evidence="5">
    <location>
        <position position="98"/>
    </location>
    <ligand>
        <name>a divalent metal cation</name>
        <dbReference type="ChEBI" id="CHEBI:60240"/>
        <label>1</label>
    </ligand>
</feature>
<evidence type="ECO:0000256" key="4">
    <source>
        <dbReference type="PIRNR" id="PIRNR037489"/>
    </source>
</evidence>
<dbReference type="PANTHER" id="PTHR13799:SF13">
    <property type="entry name" value="NIF3-LIKE PROTEIN 1"/>
    <property type="match status" value="1"/>
</dbReference>